<evidence type="ECO:0000256" key="1">
    <source>
        <dbReference type="SAM" id="MobiDB-lite"/>
    </source>
</evidence>
<organism evidence="2 3">
    <name type="scientific">Cyclocybe aegerita</name>
    <name type="common">Black poplar mushroom</name>
    <name type="synonym">Agrocybe aegerita</name>
    <dbReference type="NCBI Taxonomy" id="1973307"/>
    <lineage>
        <taxon>Eukaryota</taxon>
        <taxon>Fungi</taxon>
        <taxon>Dikarya</taxon>
        <taxon>Basidiomycota</taxon>
        <taxon>Agaricomycotina</taxon>
        <taxon>Agaricomycetes</taxon>
        <taxon>Agaricomycetidae</taxon>
        <taxon>Agaricales</taxon>
        <taxon>Agaricineae</taxon>
        <taxon>Bolbitiaceae</taxon>
        <taxon>Cyclocybe</taxon>
    </lineage>
</organism>
<comment type="caution">
    <text evidence="2">The sequence shown here is derived from an EMBL/GenBank/DDBJ whole genome shotgun (WGS) entry which is preliminary data.</text>
</comment>
<dbReference type="AlphaFoldDB" id="A0A8S0WPP9"/>
<protein>
    <submittedName>
        <fullName evidence="2">Uncharacterized protein</fullName>
    </submittedName>
</protein>
<feature type="region of interest" description="Disordered" evidence="1">
    <location>
        <begin position="32"/>
        <end position="60"/>
    </location>
</feature>
<keyword evidence="3" id="KW-1185">Reference proteome</keyword>
<dbReference type="Proteomes" id="UP000467700">
    <property type="component" value="Unassembled WGS sequence"/>
</dbReference>
<dbReference type="EMBL" id="CACVBS010000035">
    <property type="protein sequence ID" value="CAA7262352.1"/>
    <property type="molecule type" value="Genomic_DNA"/>
</dbReference>
<feature type="compositionally biased region" description="Low complexity" evidence="1">
    <location>
        <begin position="32"/>
        <end position="41"/>
    </location>
</feature>
<name>A0A8S0WPP9_CYCAE</name>
<evidence type="ECO:0000313" key="2">
    <source>
        <dbReference type="EMBL" id="CAA7262352.1"/>
    </source>
</evidence>
<sequence length="149" mass="15549">MQVFVGAGQLRGPPNRALVVVEVVYSESVDSSGAARARSSGSGFGTGAANRAGSADADRPDQGFFIPDAMVSFRSHHGAQDFNYLPPLCRCSPTLGRSSLLVGTLALPYRTGHTLENSAPSPESRTVSTASMLFSSAGSSPRLSLFLSR</sequence>
<gene>
    <name evidence="2" type="ORF">AAE3_LOCUS4213</name>
</gene>
<accession>A0A8S0WPP9</accession>
<reference evidence="2 3" key="1">
    <citation type="submission" date="2020-01" db="EMBL/GenBank/DDBJ databases">
        <authorList>
            <person name="Gupta K D."/>
        </authorList>
    </citation>
    <scope>NUCLEOTIDE SEQUENCE [LARGE SCALE GENOMIC DNA]</scope>
</reference>
<proteinExistence type="predicted"/>
<evidence type="ECO:0000313" key="3">
    <source>
        <dbReference type="Proteomes" id="UP000467700"/>
    </source>
</evidence>